<protein>
    <submittedName>
        <fullName evidence="1">TIGR02444 family protein</fullName>
    </submittedName>
</protein>
<accession>A0A1X7PPY4</accession>
<gene>
    <name evidence="1" type="ORF">SAMN02982922_4939</name>
</gene>
<dbReference type="EMBL" id="FXBL01000004">
    <property type="protein sequence ID" value="SMH53836.1"/>
    <property type="molecule type" value="Genomic_DNA"/>
</dbReference>
<reference evidence="1 2" key="1">
    <citation type="submission" date="2017-04" db="EMBL/GenBank/DDBJ databases">
        <authorList>
            <person name="Afonso C.L."/>
            <person name="Miller P.J."/>
            <person name="Scott M.A."/>
            <person name="Spackman E."/>
            <person name="Goraichik I."/>
            <person name="Dimitrov K.M."/>
            <person name="Suarez D.L."/>
            <person name="Swayne D.E."/>
        </authorList>
    </citation>
    <scope>NUCLEOTIDE SEQUENCE [LARGE SCALE GENOMIC DNA]</scope>
    <source>
        <strain evidence="1 2">B5P</strain>
    </source>
</reference>
<dbReference type="Proteomes" id="UP000193083">
    <property type="component" value="Unassembled WGS sequence"/>
</dbReference>
<sequence>MSAFPAHPAWDFVVGLYGQPEVAPACLELQERHGIDVTMMLFCLWRGSIDGQPLGARMAPLAQAARTWHMSAVLPMRAARRWLKEDAKRLDDRAGTSLYKTVLSAEIDCEHGELLMLARLAELQCDTPDAGSPQAMAENLATFFKETGTSLAEGDRAAITAILYGAGAAEEIRRVLPVA</sequence>
<dbReference type="OrthoDB" id="7875767at2"/>
<dbReference type="Pfam" id="PF09523">
    <property type="entry name" value="DUF2390"/>
    <property type="match status" value="1"/>
</dbReference>
<keyword evidence="2" id="KW-1185">Reference proteome</keyword>
<evidence type="ECO:0000313" key="2">
    <source>
        <dbReference type="Proteomes" id="UP000193083"/>
    </source>
</evidence>
<dbReference type="AlphaFoldDB" id="A0A1X7PPY4"/>
<dbReference type="InterPro" id="IPR012659">
    <property type="entry name" value="CHP02444"/>
</dbReference>
<dbReference type="NCBIfam" id="TIGR02444">
    <property type="entry name" value="TIGR02444 family protein"/>
    <property type="match status" value="1"/>
</dbReference>
<proteinExistence type="predicted"/>
<evidence type="ECO:0000313" key="1">
    <source>
        <dbReference type="EMBL" id="SMH53836.1"/>
    </source>
</evidence>
<name>A0A1X7PPY4_9HYPH</name>
<organism evidence="1 2">
    <name type="scientific">Mesorhizobium australicum</name>
    <dbReference type="NCBI Taxonomy" id="536018"/>
    <lineage>
        <taxon>Bacteria</taxon>
        <taxon>Pseudomonadati</taxon>
        <taxon>Pseudomonadota</taxon>
        <taxon>Alphaproteobacteria</taxon>
        <taxon>Hyphomicrobiales</taxon>
        <taxon>Phyllobacteriaceae</taxon>
        <taxon>Mesorhizobium</taxon>
    </lineage>
</organism>
<dbReference type="RefSeq" id="WP_085466583.1">
    <property type="nucleotide sequence ID" value="NZ_FXBL01000004.1"/>
</dbReference>